<protein>
    <submittedName>
        <fullName evidence="2">Uncharacterized protein</fullName>
    </submittedName>
</protein>
<feature type="compositionally biased region" description="Polar residues" evidence="1">
    <location>
        <begin position="56"/>
        <end position="66"/>
    </location>
</feature>
<dbReference type="Proteomes" id="UP000007151">
    <property type="component" value="Unassembled WGS sequence"/>
</dbReference>
<dbReference type="KEGG" id="dpl:KGM_208605"/>
<proteinExistence type="predicted"/>
<dbReference type="EMBL" id="AGBW02012435">
    <property type="protein sequence ID" value="OWR45071.1"/>
    <property type="molecule type" value="Genomic_DNA"/>
</dbReference>
<name>A0A212EUE0_DANPL</name>
<evidence type="ECO:0000313" key="3">
    <source>
        <dbReference type="Proteomes" id="UP000007151"/>
    </source>
</evidence>
<dbReference type="InParanoid" id="A0A212EUE0"/>
<gene>
    <name evidence="2" type="ORF">KGM_208605</name>
</gene>
<comment type="caution">
    <text evidence="2">The sequence shown here is derived from an EMBL/GenBank/DDBJ whole genome shotgun (WGS) entry which is preliminary data.</text>
</comment>
<dbReference type="AlphaFoldDB" id="A0A212EUE0"/>
<organism evidence="2 3">
    <name type="scientific">Danaus plexippus plexippus</name>
    <dbReference type="NCBI Taxonomy" id="278856"/>
    <lineage>
        <taxon>Eukaryota</taxon>
        <taxon>Metazoa</taxon>
        <taxon>Ecdysozoa</taxon>
        <taxon>Arthropoda</taxon>
        <taxon>Hexapoda</taxon>
        <taxon>Insecta</taxon>
        <taxon>Pterygota</taxon>
        <taxon>Neoptera</taxon>
        <taxon>Endopterygota</taxon>
        <taxon>Lepidoptera</taxon>
        <taxon>Glossata</taxon>
        <taxon>Ditrysia</taxon>
        <taxon>Papilionoidea</taxon>
        <taxon>Nymphalidae</taxon>
        <taxon>Danainae</taxon>
        <taxon>Danaini</taxon>
        <taxon>Danaina</taxon>
        <taxon>Danaus</taxon>
        <taxon>Danaus</taxon>
    </lineage>
</organism>
<sequence length="134" mass="14995">MQKFLELVADEEKRRKSHSEKKSSADANTPAGERTTKNKTKTNACAHVRSAIFLQPSHSSTKNGQKLNERERDGRKESAKELAVIGFRALPLEALVCREISSCSDNVIKEVWLWVIKNLNVPLLHSKMCPGPKA</sequence>
<evidence type="ECO:0000256" key="1">
    <source>
        <dbReference type="SAM" id="MobiDB-lite"/>
    </source>
</evidence>
<feature type="region of interest" description="Disordered" evidence="1">
    <location>
        <begin position="1"/>
        <end position="42"/>
    </location>
</feature>
<accession>A0A212EUE0</accession>
<evidence type="ECO:0000313" key="2">
    <source>
        <dbReference type="EMBL" id="OWR45071.1"/>
    </source>
</evidence>
<feature type="region of interest" description="Disordered" evidence="1">
    <location>
        <begin position="54"/>
        <end position="78"/>
    </location>
</feature>
<feature type="compositionally biased region" description="Basic and acidic residues" evidence="1">
    <location>
        <begin position="67"/>
        <end position="78"/>
    </location>
</feature>
<feature type="compositionally biased region" description="Basic and acidic residues" evidence="1">
    <location>
        <begin position="10"/>
        <end position="24"/>
    </location>
</feature>
<reference evidence="2 3" key="1">
    <citation type="journal article" date="2011" name="Cell">
        <title>The monarch butterfly genome yields insights into long-distance migration.</title>
        <authorList>
            <person name="Zhan S."/>
            <person name="Merlin C."/>
            <person name="Boore J.L."/>
            <person name="Reppert S.M."/>
        </authorList>
    </citation>
    <scope>NUCLEOTIDE SEQUENCE [LARGE SCALE GENOMIC DNA]</scope>
    <source>
        <strain evidence="2">F-2</strain>
    </source>
</reference>
<keyword evidence="3" id="KW-1185">Reference proteome</keyword>